<evidence type="ECO:0000256" key="1">
    <source>
        <dbReference type="SAM" id="MobiDB-lite"/>
    </source>
</evidence>
<proteinExistence type="predicted"/>
<sequence>MSISSEISTQYGRAQIVPCIGFLPRPAPSPRPAGMGRPARLRSRRRGRRPARRHARPPHPLRGWTGWLKRSTVGWVLLSTPLPLPDAGPLRLSELTDYQAGDGIWFAAHRVSTQALDAP</sequence>
<reference evidence="2" key="1">
    <citation type="submission" date="2018-12" db="EMBL/GenBank/DDBJ databases">
        <authorList>
            <person name="Jadhav K."/>
            <person name="Kushwaha B."/>
            <person name="Jadhav I."/>
        </authorList>
    </citation>
    <scope>NUCLEOTIDE SEQUENCE [LARGE SCALE GENOMIC DNA]</scope>
    <source>
        <strain evidence="2">SBS 10</strain>
    </source>
</reference>
<accession>A0A432JIJ0</accession>
<name>A0A432JIJ0_9GAMM</name>
<dbReference type="EMBL" id="RXHI01000020">
    <property type="protein sequence ID" value="RUA22271.1"/>
    <property type="molecule type" value="Genomic_DNA"/>
</dbReference>
<protein>
    <submittedName>
        <fullName evidence="2">Uncharacterized protein</fullName>
    </submittedName>
</protein>
<evidence type="ECO:0000313" key="2">
    <source>
        <dbReference type="EMBL" id="RUA22271.1"/>
    </source>
</evidence>
<gene>
    <name evidence="2" type="ORF">DSL92_06770</name>
</gene>
<dbReference type="AlphaFoldDB" id="A0A432JIJ0"/>
<feature type="region of interest" description="Disordered" evidence="1">
    <location>
        <begin position="22"/>
        <end position="61"/>
    </location>
</feature>
<comment type="caution">
    <text evidence="2">The sequence shown here is derived from an EMBL/GenBank/DDBJ whole genome shotgun (WGS) entry which is preliminary data.</text>
</comment>
<organism evidence="2">
    <name type="scientific">Billgrantia gudaonensis</name>
    <dbReference type="NCBI Taxonomy" id="376427"/>
    <lineage>
        <taxon>Bacteria</taxon>
        <taxon>Pseudomonadati</taxon>
        <taxon>Pseudomonadota</taxon>
        <taxon>Gammaproteobacteria</taxon>
        <taxon>Oceanospirillales</taxon>
        <taxon>Halomonadaceae</taxon>
        <taxon>Billgrantia</taxon>
    </lineage>
</organism>
<feature type="compositionally biased region" description="Basic residues" evidence="1">
    <location>
        <begin position="39"/>
        <end position="59"/>
    </location>
</feature>